<gene>
    <name evidence="1" type="ORF">Fmac_009260</name>
</gene>
<evidence type="ECO:0000313" key="2">
    <source>
        <dbReference type="Proteomes" id="UP001603857"/>
    </source>
</evidence>
<name>A0ABD1MZR2_9FABA</name>
<sequence>MLELYMPQILFFHDFSYFRLKNHVQGANNNPLLICREGTRVNNPYTVMLKKVLEHLQLH</sequence>
<evidence type="ECO:0000313" key="1">
    <source>
        <dbReference type="EMBL" id="KAL2341320.1"/>
    </source>
</evidence>
<dbReference type="EMBL" id="JBGMDY010000003">
    <property type="protein sequence ID" value="KAL2341320.1"/>
    <property type="molecule type" value="Genomic_DNA"/>
</dbReference>
<protein>
    <submittedName>
        <fullName evidence="1">Uncharacterized protein</fullName>
    </submittedName>
</protein>
<accession>A0ABD1MZR2</accession>
<organism evidence="1 2">
    <name type="scientific">Flemingia macrophylla</name>
    <dbReference type="NCBI Taxonomy" id="520843"/>
    <lineage>
        <taxon>Eukaryota</taxon>
        <taxon>Viridiplantae</taxon>
        <taxon>Streptophyta</taxon>
        <taxon>Embryophyta</taxon>
        <taxon>Tracheophyta</taxon>
        <taxon>Spermatophyta</taxon>
        <taxon>Magnoliopsida</taxon>
        <taxon>eudicotyledons</taxon>
        <taxon>Gunneridae</taxon>
        <taxon>Pentapetalae</taxon>
        <taxon>rosids</taxon>
        <taxon>fabids</taxon>
        <taxon>Fabales</taxon>
        <taxon>Fabaceae</taxon>
        <taxon>Papilionoideae</taxon>
        <taxon>50 kb inversion clade</taxon>
        <taxon>NPAAA clade</taxon>
        <taxon>indigoferoid/millettioid clade</taxon>
        <taxon>Phaseoleae</taxon>
        <taxon>Flemingia</taxon>
    </lineage>
</organism>
<dbReference type="AlphaFoldDB" id="A0ABD1MZR2"/>
<comment type="caution">
    <text evidence="1">The sequence shown here is derived from an EMBL/GenBank/DDBJ whole genome shotgun (WGS) entry which is preliminary data.</text>
</comment>
<reference evidence="1 2" key="1">
    <citation type="submission" date="2024-08" db="EMBL/GenBank/DDBJ databases">
        <title>Insights into the chromosomal genome structure of Flemingia macrophylla.</title>
        <authorList>
            <person name="Ding Y."/>
            <person name="Zhao Y."/>
            <person name="Bi W."/>
            <person name="Wu M."/>
            <person name="Zhao G."/>
            <person name="Gong Y."/>
            <person name="Li W."/>
            <person name="Zhang P."/>
        </authorList>
    </citation>
    <scope>NUCLEOTIDE SEQUENCE [LARGE SCALE GENOMIC DNA]</scope>
    <source>
        <strain evidence="1">DYQJB</strain>
        <tissue evidence="1">Leaf</tissue>
    </source>
</reference>
<keyword evidence="2" id="KW-1185">Reference proteome</keyword>
<dbReference type="Proteomes" id="UP001603857">
    <property type="component" value="Unassembled WGS sequence"/>
</dbReference>
<proteinExistence type="predicted"/>